<dbReference type="OrthoDB" id="550575at2759"/>
<dbReference type="Proteomes" id="UP000825935">
    <property type="component" value="Chromosome 10"/>
</dbReference>
<reference evidence="2" key="1">
    <citation type="submission" date="2021-08" db="EMBL/GenBank/DDBJ databases">
        <title>WGS assembly of Ceratopteris richardii.</title>
        <authorList>
            <person name="Marchant D.B."/>
            <person name="Chen G."/>
            <person name="Jenkins J."/>
            <person name="Shu S."/>
            <person name="Leebens-Mack J."/>
            <person name="Grimwood J."/>
            <person name="Schmutz J."/>
            <person name="Soltis P."/>
            <person name="Soltis D."/>
            <person name="Chen Z.-H."/>
        </authorList>
    </citation>
    <scope>NUCLEOTIDE SEQUENCE</scope>
    <source>
        <strain evidence="2">Whitten #5841</strain>
        <tissue evidence="2">Leaf</tissue>
    </source>
</reference>
<dbReference type="OMA" id="ITHMEAR"/>
<name>A0A8T2U1R3_CERRI</name>
<sequence>MENFPEMDDPQISSPVMNDIYYYMLSSCCKRKKSISSLDTLHDSILYNIQQRLTNTQDLQSWALSCKRLYLLESLHRKRLSLLRLHPVPLLAHRYPFLQHLNLSSCTFVSDEGLQYMGLYLGERLLSLNLSTVCTFSDVGLLVLSKSCTTLLQLDLSRCSQVGNLGIMALSHIRTLHTLKLNGCVEVSDSSIGFLAMKCRNLRSLSLKWCIGITDYALCAIGAHCSSLQELDVSYTEITNASIVAICKLKYLMKLSLVACSRLDDEGIIALKHASRLLQTLDVSRCRSISYKGVMELASEDFLLKQIIMSYCHLVADPMIQSFGKLKNLQTLHLDGCDMSLIDLGQIGKCCRDLEELSLSKCKGVRDAGLSAGVIGCPKLKSIDLTCCSGVTDKVLLSLGSSCTGLLKLKMESCCNFTEHGLKELCSSCELLEELDLTDSSLNDAGLLAISNCRYLKVLRLGVCEDIHDTGLSYIALNCLDLRELDMYRSVNISDEAIGVICSHCIKLRSLNISYCTKITDAALFSIAKLLDLRVLELRGCIKVSLGGLCSVAKKCQNLEELDIKKCESMEEYAPLILAQCCKSLRQVNLSYCSATDEGIVALAKGRCMQRMRLVHVRNVSVKGFSRLLLAGESLKKVKLLVQWKDSLPWQLIERVQARGCRLQWVEKI</sequence>
<dbReference type="SUPFAM" id="SSF52047">
    <property type="entry name" value="RNI-like"/>
    <property type="match status" value="2"/>
</dbReference>
<evidence type="ECO:0000313" key="3">
    <source>
        <dbReference type="Proteomes" id="UP000825935"/>
    </source>
</evidence>
<dbReference type="SMART" id="SM00367">
    <property type="entry name" value="LRR_CC"/>
    <property type="match status" value="15"/>
</dbReference>
<dbReference type="EMBL" id="CM035415">
    <property type="protein sequence ID" value="KAH7426580.1"/>
    <property type="molecule type" value="Genomic_DNA"/>
</dbReference>
<organism evidence="2 3">
    <name type="scientific">Ceratopteris richardii</name>
    <name type="common">Triangle waterfern</name>
    <dbReference type="NCBI Taxonomy" id="49495"/>
    <lineage>
        <taxon>Eukaryota</taxon>
        <taxon>Viridiplantae</taxon>
        <taxon>Streptophyta</taxon>
        <taxon>Embryophyta</taxon>
        <taxon>Tracheophyta</taxon>
        <taxon>Polypodiopsida</taxon>
        <taxon>Polypodiidae</taxon>
        <taxon>Polypodiales</taxon>
        <taxon>Pteridineae</taxon>
        <taxon>Pteridaceae</taxon>
        <taxon>Parkerioideae</taxon>
        <taxon>Ceratopteris</taxon>
    </lineage>
</organism>
<dbReference type="InterPro" id="IPR006553">
    <property type="entry name" value="Leu-rich_rpt_Cys-con_subtyp"/>
</dbReference>
<dbReference type="PANTHER" id="PTHR13318:SF105">
    <property type="entry name" value="F-BOX_LRR-REPEAT PROTEIN 3"/>
    <property type="match status" value="1"/>
</dbReference>
<dbReference type="InterPro" id="IPR057207">
    <property type="entry name" value="FBXL15_LRR"/>
</dbReference>
<dbReference type="AlphaFoldDB" id="A0A8T2U1R3"/>
<comment type="caution">
    <text evidence="2">The sequence shown here is derived from an EMBL/GenBank/DDBJ whole genome shotgun (WGS) entry which is preliminary data.</text>
</comment>
<keyword evidence="3" id="KW-1185">Reference proteome</keyword>
<dbReference type="Gene3D" id="3.80.10.10">
    <property type="entry name" value="Ribonuclease Inhibitor"/>
    <property type="match status" value="4"/>
</dbReference>
<dbReference type="GO" id="GO:0019005">
    <property type="term" value="C:SCF ubiquitin ligase complex"/>
    <property type="evidence" value="ECO:0007669"/>
    <property type="project" value="TreeGrafter"/>
</dbReference>
<dbReference type="Pfam" id="PF13516">
    <property type="entry name" value="LRR_6"/>
    <property type="match status" value="3"/>
</dbReference>
<dbReference type="EMBL" id="CM035415">
    <property type="protein sequence ID" value="KAH7426579.1"/>
    <property type="molecule type" value="Genomic_DNA"/>
</dbReference>
<dbReference type="Pfam" id="PF25372">
    <property type="entry name" value="DUF7885"/>
    <property type="match status" value="2"/>
</dbReference>
<feature type="domain" description="F-box/LRR-repeat protein 15-like leucin rich repeat" evidence="1">
    <location>
        <begin position="378"/>
        <end position="546"/>
    </location>
</feature>
<evidence type="ECO:0000313" key="2">
    <source>
        <dbReference type="EMBL" id="KAH7426579.1"/>
    </source>
</evidence>
<dbReference type="InterPro" id="IPR032675">
    <property type="entry name" value="LRR_dom_sf"/>
</dbReference>
<proteinExistence type="predicted"/>
<dbReference type="GO" id="GO:0031146">
    <property type="term" value="P:SCF-dependent proteasomal ubiquitin-dependent protein catabolic process"/>
    <property type="evidence" value="ECO:0007669"/>
    <property type="project" value="TreeGrafter"/>
</dbReference>
<dbReference type="PANTHER" id="PTHR13318">
    <property type="entry name" value="PARTNER OF PAIRED, ISOFORM B-RELATED"/>
    <property type="match status" value="1"/>
</dbReference>
<accession>A0A8T2U1R3</accession>
<dbReference type="EMBL" id="CM035415">
    <property type="protein sequence ID" value="KAH7426581.1"/>
    <property type="molecule type" value="Genomic_DNA"/>
</dbReference>
<gene>
    <name evidence="2" type="ORF">KP509_10G006900</name>
</gene>
<protein>
    <recommendedName>
        <fullName evidence="1">F-box/LRR-repeat protein 15-like leucin rich repeat domain-containing protein</fullName>
    </recommendedName>
</protein>
<evidence type="ECO:0000259" key="1">
    <source>
        <dbReference type="Pfam" id="PF25372"/>
    </source>
</evidence>
<feature type="domain" description="F-box/LRR-repeat protein 15-like leucin rich repeat" evidence="1">
    <location>
        <begin position="98"/>
        <end position="236"/>
    </location>
</feature>
<dbReference type="InterPro" id="IPR001611">
    <property type="entry name" value="Leu-rich_rpt"/>
</dbReference>